<evidence type="ECO:0000313" key="2">
    <source>
        <dbReference type="Proteomes" id="UP001177021"/>
    </source>
</evidence>
<comment type="caution">
    <text evidence="1">The sequence shown here is derived from an EMBL/GenBank/DDBJ whole genome shotgun (WGS) entry which is preliminary data.</text>
</comment>
<reference evidence="1" key="1">
    <citation type="submission" date="2023-10" db="EMBL/GenBank/DDBJ databases">
        <authorList>
            <person name="Rodriguez Cubillos JULIANA M."/>
            <person name="De Vega J."/>
        </authorList>
    </citation>
    <scope>NUCLEOTIDE SEQUENCE</scope>
</reference>
<accession>A0ACB0LZB2</accession>
<evidence type="ECO:0000313" key="1">
    <source>
        <dbReference type="EMBL" id="CAJ2673805.1"/>
    </source>
</evidence>
<keyword evidence="2" id="KW-1185">Reference proteome</keyword>
<name>A0ACB0LZB2_TRIPR</name>
<organism evidence="1 2">
    <name type="scientific">Trifolium pratense</name>
    <name type="common">Red clover</name>
    <dbReference type="NCBI Taxonomy" id="57577"/>
    <lineage>
        <taxon>Eukaryota</taxon>
        <taxon>Viridiplantae</taxon>
        <taxon>Streptophyta</taxon>
        <taxon>Embryophyta</taxon>
        <taxon>Tracheophyta</taxon>
        <taxon>Spermatophyta</taxon>
        <taxon>Magnoliopsida</taxon>
        <taxon>eudicotyledons</taxon>
        <taxon>Gunneridae</taxon>
        <taxon>Pentapetalae</taxon>
        <taxon>rosids</taxon>
        <taxon>fabids</taxon>
        <taxon>Fabales</taxon>
        <taxon>Fabaceae</taxon>
        <taxon>Papilionoideae</taxon>
        <taxon>50 kb inversion clade</taxon>
        <taxon>NPAAA clade</taxon>
        <taxon>Hologalegina</taxon>
        <taxon>IRL clade</taxon>
        <taxon>Trifolieae</taxon>
        <taxon>Trifolium</taxon>
    </lineage>
</organism>
<gene>
    <name evidence="1" type="ORF">MILVUS5_LOCUS37217</name>
</gene>
<sequence>MAKIMKKNYAIILFLSLFLLASEVNAFVECYYNIDCPQMCYANFVIKCINEKCLCVQKDVSVP</sequence>
<proteinExistence type="predicted"/>
<dbReference type="EMBL" id="CASHSV030000716">
    <property type="protein sequence ID" value="CAJ2673805.1"/>
    <property type="molecule type" value="Genomic_DNA"/>
</dbReference>
<dbReference type="Proteomes" id="UP001177021">
    <property type="component" value="Unassembled WGS sequence"/>
</dbReference>
<protein>
    <submittedName>
        <fullName evidence="1">Uncharacterized protein</fullName>
    </submittedName>
</protein>